<dbReference type="RefSeq" id="WP_208344403.1">
    <property type="nucleotide sequence ID" value="NZ_CAWQFN010000500.1"/>
</dbReference>
<dbReference type="EMBL" id="JAALHA020000035">
    <property type="protein sequence ID" value="MDR9900492.1"/>
    <property type="molecule type" value="Genomic_DNA"/>
</dbReference>
<evidence type="ECO:0000313" key="1">
    <source>
        <dbReference type="EMBL" id="MDR9900492.1"/>
    </source>
</evidence>
<comment type="caution">
    <text evidence="1">The sequence shown here is derived from an EMBL/GenBank/DDBJ whole genome shotgun (WGS) entry which is preliminary data.</text>
</comment>
<sequence length="49" mass="5782">MSKLWMMGDRFAAVRSTVRSISRSSRAYCYVNHINTQHTWYSHRCNGSQ</sequence>
<accession>A0AAP5IH70</accession>
<evidence type="ECO:0000313" key="2">
    <source>
        <dbReference type="Proteomes" id="UP000667802"/>
    </source>
</evidence>
<organism evidence="1 2">
    <name type="scientific">Aetokthonos hydrillicola Thurmond2011</name>
    <dbReference type="NCBI Taxonomy" id="2712845"/>
    <lineage>
        <taxon>Bacteria</taxon>
        <taxon>Bacillati</taxon>
        <taxon>Cyanobacteriota</taxon>
        <taxon>Cyanophyceae</taxon>
        <taxon>Nostocales</taxon>
        <taxon>Hapalosiphonaceae</taxon>
        <taxon>Aetokthonos</taxon>
    </lineage>
</organism>
<dbReference type="Proteomes" id="UP000667802">
    <property type="component" value="Unassembled WGS sequence"/>
</dbReference>
<proteinExistence type="predicted"/>
<keyword evidence="2" id="KW-1185">Reference proteome</keyword>
<name>A0AAP5IH70_9CYAN</name>
<gene>
    <name evidence="1" type="ORF">G7B40_038990</name>
</gene>
<dbReference type="AlphaFoldDB" id="A0AAP5IH70"/>
<protein>
    <submittedName>
        <fullName evidence="1">Uncharacterized protein</fullName>
    </submittedName>
</protein>
<reference evidence="2" key="1">
    <citation type="journal article" date="2021" name="Science">
        <title>Hunting the eagle killer: A cyanobacterial neurotoxin causes vacuolar myelinopathy.</title>
        <authorList>
            <person name="Breinlinger S."/>
            <person name="Phillips T.J."/>
            <person name="Haram B.N."/>
            <person name="Mares J."/>
            <person name="Martinez Yerena J.A."/>
            <person name="Hrouzek P."/>
            <person name="Sobotka R."/>
            <person name="Henderson W.M."/>
            <person name="Schmieder P."/>
            <person name="Williams S.M."/>
            <person name="Lauderdale J.D."/>
            <person name="Wilde H.D."/>
            <person name="Gerrin W."/>
            <person name="Kust A."/>
            <person name="Washington J.W."/>
            <person name="Wagner C."/>
            <person name="Geier B."/>
            <person name="Liebeke M."/>
            <person name="Enke H."/>
            <person name="Niedermeyer T.H.J."/>
            <person name="Wilde S.B."/>
        </authorList>
    </citation>
    <scope>NUCLEOTIDE SEQUENCE [LARGE SCALE GENOMIC DNA]</scope>
    <source>
        <strain evidence="2">Thurmond2011</strain>
    </source>
</reference>